<dbReference type="AlphaFoldDB" id="A0A2J6Q677"/>
<keyword evidence="1" id="KW-0175">Coiled coil</keyword>
<evidence type="ECO:0000313" key="2">
    <source>
        <dbReference type="EMBL" id="PMD21780.1"/>
    </source>
</evidence>
<proteinExistence type="predicted"/>
<dbReference type="STRING" id="1745343.A0A2J6Q677"/>
<reference evidence="2 3" key="1">
    <citation type="submission" date="2016-05" db="EMBL/GenBank/DDBJ databases">
        <title>A degradative enzymes factory behind the ericoid mycorrhizal symbiosis.</title>
        <authorList>
            <consortium name="DOE Joint Genome Institute"/>
            <person name="Martino E."/>
            <person name="Morin E."/>
            <person name="Grelet G."/>
            <person name="Kuo A."/>
            <person name="Kohler A."/>
            <person name="Daghino S."/>
            <person name="Barry K."/>
            <person name="Choi C."/>
            <person name="Cichocki N."/>
            <person name="Clum A."/>
            <person name="Copeland A."/>
            <person name="Hainaut M."/>
            <person name="Haridas S."/>
            <person name="Labutti K."/>
            <person name="Lindquist E."/>
            <person name="Lipzen A."/>
            <person name="Khouja H.-R."/>
            <person name="Murat C."/>
            <person name="Ohm R."/>
            <person name="Olson A."/>
            <person name="Spatafora J."/>
            <person name="Veneault-Fourrey C."/>
            <person name="Henrissat B."/>
            <person name="Grigoriev I."/>
            <person name="Martin F."/>
            <person name="Perotto S."/>
        </authorList>
    </citation>
    <scope>NUCLEOTIDE SEQUENCE [LARGE SCALE GENOMIC DNA]</scope>
    <source>
        <strain evidence="2 3">UAMH 7357</strain>
    </source>
</reference>
<evidence type="ECO:0000256" key="1">
    <source>
        <dbReference type="SAM" id="Coils"/>
    </source>
</evidence>
<evidence type="ECO:0000313" key="3">
    <source>
        <dbReference type="Proteomes" id="UP000235672"/>
    </source>
</evidence>
<feature type="coiled-coil region" evidence="1">
    <location>
        <begin position="29"/>
        <end position="81"/>
    </location>
</feature>
<accession>A0A2J6Q677</accession>
<organism evidence="2 3">
    <name type="scientific">Hyaloscypha hepaticicola</name>
    <dbReference type="NCBI Taxonomy" id="2082293"/>
    <lineage>
        <taxon>Eukaryota</taxon>
        <taxon>Fungi</taxon>
        <taxon>Dikarya</taxon>
        <taxon>Ascomycota</taxon>
        <taxon>Pezizomycotina</taxon>
        <taxon>Leotiomycetes</taxon>
        <taxon>Helotiales</taxon>
        <taxon>Hyaloscyphaceae</taxon>
        <taxon>Hyaloscypha</taxon>
    </lineage>
</organism>
<protein>
    <submittedName>
        <fullName evidence="2">Uncharacterized protein</fullName>
    </submittedName>
</protein>
<keyword evidence="3" id="KW-1185">Reference proteome</keyword>
<sequence length="109" mass="12325">MGLQQVPEMDYRSRLKDFLALEEKRNGLMEEILQKLDTVTAQLETVTNESAREVSVLKADLEDQKKARRGWQDEAAAQRERLASMVCHSQALYGCGSSLGRNRHGLCLC</sequence>
<gene>
    <name evidence="2" type="ORF">NA56DRAFT_645570</name>
</gene>
<dbReference type="EMBL" id="KZ613480">
    <property type="protein sequence ID" value="PMD21780.1"/>
    <property type="molecule type" value="Genomic_DNA"/>
</dbReference>
<name>A0A2J6Q677_9HELO</name>
<dbReference type="Proteomes" id="UP000235672">
    <property type="component" value="Unassembled WGS sequence"/>
</dbReference>